<dbReference type="SUPFAM" id="SSF52402">
    <property type="entry name" value="Adenine nucleotide alpha hydrolases-like"/>
    <property type="match status" value="1"/>
</dbReference>
<gene>
    <name evidence="11" type="ORF">FUA23_18290</name>
</gene>
<dbReference type="EC" id="6.3.4.20" evidence="9"/>
<organism evidence="11 12">
    <name type="scientific">Neolewinella aurantiaca</name>
    <dbReference type="NCBI Taxonomy" id="2602767"/>
    <lineage>
        <taxon>Bacteria</taxon>
        <taxon>Pseudomonadati</taxon>
        <taxon>Bacteroidota</taxon>
        <taxon>Saprospiria</taxon>
        <taxon>Saprospirales</taxon>
        <taxon>Lewinellaceae</taxon>
        <taxon>Neolewinella</taxon>
    </lineage>
</organism>
<keyword evidence="4" id="KW-0547">Nucleotide-binding</keyword>
<keyword evidence="3" id="KW-0479">Metal-binding</keyword>
<evidence type="ECO:0000256" key="9">
    <source>
        <dbReference type="ARBA" id="ARBA00039149"/>
    </source>
</evidence>
<proteinExistence type="inferred from homology"/>
<keyword evidence="6" id="KW-0862">Zinc</keyword>
<comment type="pathway">
    <text evidence="1">Purine metabolism; 7-cyano-7-deazaguanine biosynthesis.</text>
</comment>
<keyword evidence="7" id="KW-0067">ATP-binding</keyword>
<comment type="catalytic activity">
    <reaction evidence="10">
        <text>7-carboxy-7-carbaguanine + NH4(+) + 2 ATP = 7-cyano-7-carbaguanine + 2 AMP + 2 diphosphate + 2 H(+)</text>
        <dbReference type="Rhea" id="RHEA:27982"/>
        <dbReference type="ChEBI" id="CHEBI:15378"/>
        <dbReference type="ChEBI" id="CHEBI:28938"/>
        <dbReference type="ChEBI" id="CHEBI:30616"/>
        <dbReference type="ChEBI" id="CHEBI:33019"/>
        <dbReference type="ChEBI" id="CHEBI:45075"/>
        <dbReference type="ChEBI" id="CHEBI:61036"/>
        <dbReference type="ChEBI" id="CHEBI:456215"/>
        <dbReference type="EC" id="6.3.4.20"/>
    </reaction>
</comment>
<dbReference type="OrthoDB" id="1426978at2"/>
<dbReference type="Pfam" id="PF06508">
    <property type="entry name" value="QueC"/>
    <property type="match status" value="1"/>
</dbReference>
<dbReference type="RefSeq" id="WP_147932215.1">
    <property type="nucleotide sequence ID" value="NZ_VOXD01000035.1"/>
</dbReference>
<dbReference type="GO" id="GO:0008616">
    <property type="term" value="P:tRNA queuosine(34) biosynthetic process"/>
    <property type="evidence" value="ECO:0007669"/>
    <property type="project" value="UniProtKB-KW"/>
</dbReference>
<dbReference type="Gene3D" id="3.40.50.620">
    <property type="entry name" value="HUPs"/>
    <property type="match status" value="1"/>
</dbReference>
<evidence type="ECO:0000256" key="5">
    <source>
        <dbReference type="ARBA" id="ARBA00022785"/>
    </source>
</evidence>
<dbReference type="GO" id="GO:0005524">
    <property type="term" value="F:ATP binding"/>
    <property type="evidence" value="ECO:0007669"/>
    <property type="project" value="UniProtKB-KW"/>
</dbReference>
<sequence length="197" mass="21848">MNNKLLLLSGGMDSIAVAHWKKPKYAVTIDYGQKPAKAEISAAKSVCATLKIEHFVINANCSDLGSGDLSDNPQISVGPVSEWWPYRNQLLLTLAAMKALHLDVKQLIIGSVSTDSIHVDGTLEFYREINELISMQEGNLIVETPAISMTTTELIKTSKVPYSTLLYAHSCHKSNHPCMHCRGCQKYLYNIQQLELD</sequence>
<dbReference type="AlphaFoldDB" id="A0A5C7FDI8"/>
<keyword evidence="12" id="KW-1185">Reference proteome</keyword>
<evidence type="ECO:0000256" key="4">
    <source>
        <dbReference type="ARBA" id="ARBA00022741"/>
    </source>
</evidence>
<dbReference type="PANTHER" id="PTHR42914">
    <property type="entry name" value="7-CYANO-7-DEAZAGUANINE SYNTHASE"/>
    <property type="match status" value="1"/>
</dbReference>
<evidence type="ECO:0000313" key="12">
    <source>
        <dbReference type="Proteomes" id="UP000321907"/>
    </source>
</evidence>
<accession>A0A5C7FDI8</accession>
<dbReference type="InterPro" id="IPR014729">
    <property type="entry name" value="Rossmann-like_a/b/a_fold"/>
</dbReference>
<keyword evidence="2" id="KW-0436">Ligase</keyword>
<dbReference type="InterPro" id="IPR018317">
    <property type="entry name" value="QueC"/>
</dbReference>
<comment type="caution">
    <text evidence="11">The sequence shown here is derived from an EMBL/GenBank/DDBJ whole genome shotgun (WGS) entry which is preliminary data.</text>
</comment>
<evidence type="ECO:0000256" key="10">
    <source>
        <dbReference type="ARBA" id="ARBA00047890"/>
    </source>
</evidence>
<reference evidence="11 12" key="1">
    <citation type="submission" date="2019-08" db="EMBL/GenBank/DDBJ databases">
        <title>Lewinella sp. strain SSH13 Genome sequencing and assembly.</title>
        <authorList>
            <person name="Kim I."/>
        </authorList>
    </citation>
    <scope>NUCLEOTIDE SEQUENCE [LARGE SCALE GENOMIC DNA]</scope>
    <source>
        <strain evidence="11 12">SSH13</strain>
    </source>
</reference>
<dbReference type="PANTHER" id="PTHR42914:SF1">
    <property type="entry name" value="7-CYANO-7-DEAZAGUANINE SYNTHASE"/>
    <property type="match status" value="1"/>
</dbReference>
<evidence type="ECO:0000256" key="2">
    <source>
        <dbReference type="ARBA" id="ARBA00022598"/>
    </source>
</evidence>
<keyword evidence="5" id="KW-0671">Queuosine biosynthesis</keyword>
<dbReference type="EMBL" id="VOXD01000035">
    <property type="protein sequence ID" value="TXF87540.1"/>
    <property type="molecule type" value="Genomic_DNA"/>
</dbReference>
<evidence type="ECO:0000256" key="7">
    <source>
        <dbReference type="ARBA" id="ARBA00022840"/>
    </source>
</evidence>
<protein>
    <recommendedName>
        <fullName evidence="9">7-cyano-7-deazaguanine synthase</fullName>
        <ecNumber evidence="9">6.3.4.20</ecNumber>
    </recommendedName>
</protein>
<evidence type="ECO:0000256" key="3">
    <source>
        <dbReference type="ARBA" id="ARBA00022723"/>
    </source>
</evidence>
<evidence type="ECO:0000313" key="11">
    <source>
        <dbReference type="EMBL" id="TXF87540.1"/>
    </source>
</evidence>
<evidence type="ECO:0000256" key="8">
    <source>
        <dbReference type="ARBA" id="ARBA00037993"/>
    </source>
</evidence>
<dbReference type="GO" id="GO:0016874">
    <property type="term" value="F:ligase activity"/>
    <property type="evidence" value="ECO:0007669"/>
    <property type="project" value="UniProtKB-KW"/>
</dbReference>
<dbReference type="Proteomes" id="UP000321907">
    <property type="component" value="Unassembled WGS sequence"/>
</dbReference>
<dbReference type="GO" id="GO:0046872">
    <property type="term" value="F:metal ion binding"/>
    <property type="evidence" value="ECO:0007669"/>
    <property type="project" value="UniProtKB-KW"/>
</dbReference>
<name>A0A5C7FDI8_9BACT</name>
<comment type="similarity">
    <text evidence="8">Belongs to the QueC family.</text>
</comment>
<evidence type="ECO:0000256" key="6">
    <source>
        <dbReference type="ARBA" id="ARBA00022833"/>
    </source>
</evidence>
<evidence type="ECO:0000256" key="1">
    <source>
        <dbReference type="ARBA" id="ARBA00005061"/>
    </source>
</evidence>